<accession>A0A9W8MUG8</accession>
<gene>
    <name evidence="10" type="ORF">NLJ89_g8048</name>
</gene>
<evidence type="ECO:0000256" key="1">
    <source>
        <dbReference type="ARBA" id="ARBA00012513"/>
    </source>
</evidence>
<keyword evidence="5" id="KW-0418">Kinase</keyword>
<comment type="catalytic activity">
    <reaction evidence="7">
        <text>L-threonyl-[protein] + ATP = O-phospho-L-threonyl-[protein] + ADP + H(+)</text>
        <dbReference type="Rhea" id="RHEA:46608"/>
        <dbReference type="Rhea" id="RHEA-COMP:11060"/>
        <dbReference type="Rhea" id="RHEA-COMP:11605"/>
        <dbReference type="ChEBI" id="CHEBI:15378"/>
        <dbReference type="ChEBI" id="CHEBI:30013"/>
        <dbReference type="ChEBI" id="CHEBI:30616"/>
        <dbReference type="ChEBI" id="CHEBI:61977"/>
        <dbReference type="ChEBI" id="CHEBI:456216"/>
        <dbReference type="EC" id="2.7.11.1"/>
    </reaction>
</comment>
<comment type="caution">
    <text evidence="10">The sequence shown here is derived from an EMBL/GenBank/DDBJ whole genome shotgun (WGS) entry which is preliminary data.</text>
</comment>
<keyword evidence="6" id="KW-0067">ATP-binding</keyword>
<name>A0A9W8MUG8_9AGAR</name>
<dbReference type="Gene3D" id="1.10.510.10">
    <property type="entry name" value="Transferase(Phosphotransferase) domain 1"/>
    <property type="match status" value="1"/>
</dbReference>
<evidence type="ECO:0000256" key="7">
    <source>
        <dbReference type="ARBA" id="ARBA00047899"/>
    </source>
</evidence>
<dbReference type="InterPro" id="IPR000719">
    <property type="entry name" value="Prot_kinase_dom"/>
</dbReference>
<dbReference type="EC" id="2.7.11.1" evidence="1"/>
<dbReference type="GO" id="GO:0005524">
    <property type="term" value="F:ATP binding"/>
    <property type="evidence" value="ECO:0007669"/>
    <property type="project" value="UniProtKB-KW"/>
</dbReference>
<keyword evidence="11" id="KW-1185">Reference proteome</keyword>
<organism evidence="10 11">
    <name type="scientific">Agrocybe chaxingu</name>
    <dbReference type="NCBI Taxonomy" id="84603"/>
    <lineage>
        <taxon>Eukaryota</taxon>
        <taxon>Fungi</taxon>
        <taxon>Dikarya</taxon>
        <taxon>Basidiomycota</taxon>
        <taxon>Agaricomycotina</taxon>
        <taxon>Agaricomycetes</taxon>
        <taxon>Agaricomycetidae</taxon>
        <taxon>Agaricales</taxon>
        <taxon>Agaricineae</taxon>
        <taxon>Strophariaceae</taxon>
        <taxon>Agrocybe</taxon>
    </lineage>
</organism>
<dbReference type="AlphaFoldDB" id="A0A9W8MUG8"/>
<protein>
    <recommendedName>
        <fullName evidence="1">non-specific serine/threonine protein kinase</fullName>
        <ecNumber evidence="1">2.7.11.1</ecNumber>
    </recommendedName>
</protein>
<dbReference type="Pfam" id="PF00069">
    <property type="entry name" value="Pkinase"/>
    <property type="match status" value="1"/>
</dbReference>
<evidence type="ECO:0000256" key="5">
    <source>
        <dbReference type="ARBA" id="ARBA00022777"/>
    </source>
</evidence>
<dbReference type="SUPFAM" id="SSF56112">
    <property type="entry name" value="Protein kinase-like (PK-like)"/>
    <property type="match status" value="1"/>
</dbReference>
<dbReference type="PANTHER" id="PTHR47634:SF9">
    <property type="entry name" value="PROTEIN KINASE DOMAIN-CONTAINING PROTEIN-RELATED"/>
    <property type="match status" value="1"/>
</dbReference>
<dbReference type="SMART" id="SM00220">
    <property type="entry name" value="S_TKc"/>
    <property type="match status" value="1"/>
</dbReference>
<dbReference type="GO" id="GO:0004674">
    <property type="term" value="F:protein serine/threonine kinase activity"/>
    <property type="evidence" value="ECO:0007669"/>
    <property type="project" value="UniProtKB-KW"/>
</dbReference>
<keyword evidence="3" id="KW-0808">Transferase</keyword>
<evidence type="ECO:0000256" key="8">
    <source>
        <dbReference type="ARBA" id="ARBA00048679"/>
    </source>
</evidence>
<dbReference type="OrthoDB" id="5979581at2759"/>
<evidence type="ECO:0000259" key="9">
    <source>
        <dbReference type="PROSITE" id="PS50011"/>
    </source>
</evidence>
<dbReference type="GO" id="GO:0050684">
    <property type="term" value="P:regulation of mRNA processing"/>
    <property type="evidence" value="ECO:0007669"/>
    <property type="project" value="TreeGrafter"/>
</dbReference>
<keyword evidence="2" id="KW-0723">Serine/threonine-protein kinase</keyword>
<evidence type="ECO:0000313" key="10">
    <source>
        <dbReference type="EMBL" id="KAJ3504224.1"/>
    </source>
</evidence>
<sequence>MNLTVLTLDVDYVGISLTNIFLSPSDLRALVRQLRADTDPSLYPSDLSTASWVQLPEPKETEKEDCDGEGVFSLAELGSVHGMIKFKDGLVQALQAPEALLEAPCGTSMDMWTLGCLLFELLTGEPLFDLGFQTRELDISRKESHLIQMIELCGEIPKELVRAGRLSDRWFTEDGCLRIETTFYPVSLRSVLQRHIDASNAEGTAKFLEMMLKLRPEARARPQDTINHPWFSE</sequence>
<dbReference type="PANTHER" id="PTHR47634">
    <property type="entry name" value="PROTEIN KINASE DOMAIN-CONTAINING PROTEIN-RELATED"/>
    <property type="match status" value="1"/>
</dbReference>
<dbReference type="InterPro" id="IPR051334">
    <property type="entry name" value="SRPK"/>
</dbReference>
<dbReference type="EMBL" id="JANKHO010001038">
    <property type="protein sequence ID" value="KAJ3504224.1"/>
    <property type="molecule type" value="Genomic_DNA"/>
</dbReference>
<evidence type="ECO:0000256" key="3">
    <source>
        <dbReference type="ARBA" id="ARBA00022679"/>
    </source>
</evidence>
<dbReference type="GO" id="GO:0000245">
    <property type="term" value="P:spliceosomal complex assembly"/>
    <property type="evidence" value="ECO:0007669"/>
    <property type="project" value="TreeGrafter"/>
</dbReference>
<evidence type="ECO:0000256" key="6">
    <source>
        <dbReference type="ARBA" id="ARBA00022840"/>
    </source>
</evidence>
<feature type="domain" description="Protein kinase" evidence="9">
    <location>
        <begin position="1"/>
        <end position="231"/>
    </location>
</feature>
<evidence type="ECO:0000256" key="2">
    <source>
        <dbReference type="ARBA" id="ARBA00022527"/>
    </source>
</evidence>
<evidence type="ECO:0000313" key="11">
    <source>
        <dbReference type="Proteomes" id="UP001148786"/>
    </source>
</evidence>
<dbReference type="PROSITE" id="PS50011">
    <property type="entry name" value="PROTEIN_KINASE_DOM"/>
    <property type="match status" value="1"/>
</dbReference>
<proteinExistence type="predicted"/>
<dbReference type="Proteomes" id="UP001148786">
    <property type="component" value="Unassembled WGS sequence"/>
</dbReference>
<reference evidence="10" key="1">
    <citation type="submission" date="2022-07" db="EMBL/GenBank/DDBJ databases">
        <title>Genome Sequence of Agrocybe chaxingu.</title>
        <authorList>
            <person name="Buettner E."/>
        </authorList>
    </citation>
    <scope>NUCLEOTIDE SEQUENCE</scope>
    <source>
        <strain evidence="10">MP-N11</strain>
    </source>
</reference>
<comment type="catalytic activity">
    <reaction evidence="8">
        <text>L-seryl-[protein] + ATP = O-phospho-L-seryl-[protein] + ADP + H(+)</text>
        <dbReference type="Rhea" id="RHEA:17989"/>
        <dbReference type="Rhea" id="RHEA-COMP:9863"/>
        <dbReference type="Rhea" id="RHEA-COMP:11604"/>
        <dbReference type="ChEBI" id="CHEBI:15378"/>
        <dbReference type="ChEBI" id="CHEBI:29999"/>
        <dbReference type="ChEBI" id="CHEBI:30616"/>
        <dbReference type="ChEBI" id="CHEBI:83421"/>
        <dbReference type="ChEBI" id="CHEBI:456216"/>
        <dbReference type="EC" id="2.7.11.1"/>
    </reaction>
</comment>
<keyword evidence="4" id="KW-0547">Nucleotide-binding</keyword>
<dbReference type="InterPro" id="IPR011009">
    <property type="entry name" value="Kinase-like_dom_sf"/>
</dbReference>
<evidence type="ECO:0000256" key="4">
    <source>
        <dbReference type="ARBA" id="ARBA00022741"/>
    </source>
</evidence>